<dbReference type="NCBIfam" id="TIGR01307">
    <property type="entry name" value="pgm_bpd_ind"/>
    <property type="match status" value="1"/>
</dbReference>
<evidence type="ECO:0000259" key="11">
    <source>
        <dbReference type="Pfam" id="PF06415"/>
    </source>
</evidence>
<name>A0ABP3J9V2_9BACI</name>
<evidence type="ECO:0000256" key="6">
    <source>
        <dbReference type="ARBA" id="ARBA00023211"/>
    </source>
</evidence>
<comment type="pathway">
    <text evidence="2 8">Carbohydrate degradation; glycolysis; pyruvate from D-glyceraldehyde 3-phosphate: step 3/5.</text>
</comment>
<organism evidence="12 13">
    <name type="scientific">Lentibacillus halophilus</name>
    <dbReference type="NCBI Taxonomy" id="295065"/>
    <lineage>
        <taxon>Bacteria</taxon>
        <taxon>Bacillati</taxon>
        <taxon>Bacillota</taxon>
        <taxon>Bacilli</taxon>
        <taxon>Bacillales</taxon>
        <taxon>Bacillaceae</taxon>
        <taxon>Lentibacillus</taxon>
    </lineage>
</organism>
<feature type="binding site" evidence="8">
    <location>
        <position position="404"/>
    </location>
    <ligand>
        <name>Mn(2+)</name>
        <dbReference type="ChEBI" id="CHEBI:29035"/>
        <label>1</label>
    </ligand>
</feature>
<keyword evidence="5 8" id="KW-0324">Glycolysis</keyword>
<dbReference type="InterPro" id="IPR005995">
    <property type="entry name" value="Pgm_bpd_ind"/>
</dbReference>
<dbReference type="InterPro" id="IPR011258">
    <property type="entry name" value="BPG-indep_PGM_N"/>
</dbReference>
<feature type="binding site" evidence="8">
    <location>
        <position position="63"/>
    </location>
    <ligand>
        <name>Mn(2+)</name>
        <dbReference type="ChEBI" id="CHEBI:29035"/>
        <label>2</label>
    </ligand>
</feature>
<comment type="subunit">
    <text evidence="8">Monomer.</text>
</comment>
<keyword evidence="4 8" id="KW-0479">Metal-binding</keyword>
<evidence type="ECO:0000313" key="13">
    <source>
        <dbReference type="Proteomes" id="UP001501459"/>
    </source>
</evidence>
<feature type="binding site" evidence="8">
    <location>
        <position position="445"/>
    </location>
    <ligand>
        <name>Mn(2+)</name>
        <dbReference type="ChEBI" id="CHEBI:29035"/>
        <label>2</label>
    </ligand>
</feature>
<dbReference type="InterPro" id="IPR036646">
    <property type="entry name" value="PGAM_B_sf"/>
</dbReference>
<accession>A0ABP3J9V2</accession>
<dbReference type="Proteomes" id="UP001501459">
    <property type="component" value="Unassembled WGS sequence"/>
</dbReference>
<evidence type="ECO:0000313" key="12">
    <source>
        <dbReference type="EMBL" id="GAA0446367.1"/>
    </source>
</evidence>
<feature type="binding site" evidence="8">
    <location>
        <begin position="154"/>
        <end position="155"/>
    </location>
    <ligand>
        <name>substrate</name>
    </ligand>
</feature>
<dbReference type="PANTHER" id="PTHR31637">
    <property type="entry name" value="2,3-BISPHOSPHOGLYCERATE-INDEPENDENT PHOSPHOGLYCERATE MUTASE"/>
    <property type="match status" value="1"/>
</dbReference>
<dbReference type="RefSeq" id="WP_343753768.1">
    <property type="nucleotide sequence ID" value="NZ_BAAADM010000055.1"/>
</dbReference>
<dbReference type="PANTHER" id="PTHR31637:SF0">
    <property type="entry name" value="2,3-BISPHOSPHOGLYCERATE-INDEPENDENT PHOSPHOGLYCERATE MUTASE"/>
    <property type="match status" value="1"/>
</dbReference>
<dbReference type="CDD" id="cd16010">
    <property type="entry name" value="iPGM"/>
    <property type="match status" value="1"/>
</dbReference>
<dbReference type="Pfam" id="PF06415">
    <property type="entry name" value="iPGM_N"/>
    <property type="match status" value="1"/>
</dbReference>
<dbReference type="InterPro" id="IPR017850">
    <property type="entry name" value="Alkaline_phosphatase_core_sf"/>
</dbReference>
<dbReference type="Gene3D" id="3.40.720.10">
    <property type="entry name" value="Alkaline Phosphatase, subunit A"/>
    <property type="match status" value="1"/>
</dbReference>
<comment type="function">
    <text evidence="8">Essential for rapid growth and for sporulation. Catalyzes the interconversion of 2-phosphoglycerate and 3-phosphoglycerate.</text>
</comment>
<comment type="similarity">
    <text evidence="3 8">Belongs to the BPG-independent phosphoglycerate mutase family.</text>
</comment>
<evidence type="ECO:0000256" key="2">
    <source>
        <dbReference type="ARBA" id="ARBA00004798"/>
    </source>
</evidence>
<comment type="caution">
    <text evidence="8">Lacks conserved residue(s) required for the propagation of feature annotation.</text>
</comment>
<feature type="binding site" evidence="8">
    <location>
        <position position="463"/>
    </location>
    <ligand>
        <name>Mn(2+)</name>
        <dbReference type="ChEBI" id="CHEBI:29035"/>
        <label>1</label>
    </ligand>
</feature>
<protein>
    <recommendedName>
        <fullName evidence="8 9">2,3-bisphosphoglycerate-independent phosphoglycerate mutase</fullName>
        <shortName evidence="8">BPG-independent PGAM</shortName>
        <shortName evidence="8">Phosphoglyceromutase</shortName>
        <shortName evidence="8">iPGM</shortName>
        <ecNumber evidence="8 9">5.4.2.12</ecNumber>
    </recommendedName>
</protein>
<keyword evidence="13" id="KW-1185">Reference proteome</keyword>
<feature type="active site" description="Phosphoserine intermediate" evidence="8">
    <location>
        <position position="63"/>
    </location>
</feature>
<feature type="binding site" evidence="8">
    <location>
        <position position="337"/>
    </location>
    <ligand>
        <name>substrate</name>
    </ligand>
</feature>
<gene>
    <name evidence="8 12" type="primary">gpmI</name>
    <name evidence="12" type="ORF">GCM10008983_25230</name>
</gene>
<evidence type="ECO:0000259" key="10">
    <source>
        <dbReference type="Pfam" id="PF01676"/>
    </source>
</evidence>
<feature type="binding site" evidence="8">
    <location>
        <position position="192"/>
    </location>
    <ligand>
        <name>substrate</name>
    </ligand>
</feature>
<feature type="domain" description="Metalloenzyme" evidence="10">
    <location>
        <begin position="7"/>
        <end position="500"/>
    </location>
</feature>
<dbReference type="Pfam" id="PF01676">
    <property type="entry name" value="Metalloenzyme"/>
    <property type="match status" value="1"/>
</dbReference>
<dbReference type="SUPFAM" id="SSF53649">
    <property type="entry name" value="Alkaline phosphatase-like"/>
    <property type="match status" value="1"/>
</dbReference>
<feature type="binding site" evidence="8">
    <location>
        <position position="446"/>
    </location>
    <ligand>
        <name>Mn(2+)</name>
        <dbReference type="ChEBI" id="CHEBI:29035"/>
        <label>2</label>
    </ligand>
</feature>
<dbReference type="SUPFAM" id="SSF64158">
    <property type="entry name" value="2,3-Bisphosphoglycerate-independent phosphoglycerate mutase, substrate-binding domain"/>
    <property type="match status" value="1"/>
</dbReference>
<keyword evidence="7 8" id="KW-0413">Isomerase</keyword>
<feature type="domain" description="BPG-independent PGAM N-terminal" evidence="11">
    <location>
        <begin position="83"/>
        <end position="300"/>
    </location>
</feature>
<feature type="binding site" evidence="8">
    <location>
        <position position="124"/>
    </location>
    <ligand>
        <name>substrate</name>
    </ligand>
</feature>
<dbReference type="HAMAP" id="MF_01038">
    <property type="entry name" value="GpmI"/>
    <property type="match status" value="1"/>
</dbReference>
<feature type="binding site" evidence="8">
    <location>
        <position position="186"/>
    </location>
    <ligand>
        <name>substrate</name>
    </ligand>
</feature>
<feature type="binding site" evidence="8">
    <location>
        <position position="13"/>
    </location>
    <ligand>
        <name>Mn(2+)</name>
        <dbReference type="ChEBI" id="CHEBI:29035"/>
        <label>2</label>
    </ligand>
</feature>
<evidence type="ECO:0000256" key="3">
    <source>
        <dbReference type="ARBA" id="ARBA00008819"/>
    </source>
</evidence>
<keyword evidence="8" id="KW-0749">Sporulation</keyword>
<comment type="catalytic activity">
    <reaction evidence="1 8">
        <text>(2R)-2-phosphoglycerate = (2R)-3-phosphoglycerate</text>
        <dbReference type="Rhea" id="RHEA:15901"/>
        <dbReference type="ChEBI" id="CHEBI:58272"/>
        <dbReference type="ChEBI" id="CHEBI:58289"/>
        <dbReference type="EC" id="5.4.2.12"/>
    </reaction>
</comment>
<comment type="caution">
    <text evidence="12">The sequence shown here is derived from an EMBL/GenBank/DDBJ whole genome shotgun (WGS) entry which is preliminary data.</text>
</comment>
<keyword evidence="6 8" id="KW-0464">Manganese</keyword>
<evidence type="ECO:0000256" key="9">
    <source>
        <dbReference type="NCBIfam" id="TIGR01307"/>
    </source>
</evidence>
<feature type="binding site" evidence="8">
    <location>
        <position position="408"/>
    </location>
    <ligand>
        <name>Mn(2+)</name>
        <dbReference type="ChEBI" id="CHEBI:29035"/>
        <label>1</label>
    </ligand>
</feature>
<evidence type="ECO:0000256" key="5">
    <source>
        <dbReference type="ARBA" id="ARBA00023152"/>
    </source>
</evidence>
<dbReference type="EC" id="5.4.2.12" evidence="8 9"/>
<feature type="binding site" evidence="8">
    <location>
        <begin position="262"/>
        <end position="265"/>
    </location>
    <ligand>
        <name>substrate</name>
    </ligand>
</feature>
<sequence length="512" mass="57275">MTHRNLAALIILDGFGLRDEEKGNAVKQAHTPNFDRLWDQYPHNQMKASGESVGLPEGQMGNSEVGHLNIGAGRIVYQSLTRVNLSIKEGEFFEKDAFLTSIQYAKEKNQALHIFGLLSDGGVHSHIDHLFALLKLAKDQNLTNVYVHAFLDGRDVGPQTAKTYVKQTEEKMQEYGVGQFATISGRYYSMDRDKRWDRVKKAYDAMVYGDGPTYRNPYDVIDDAYDNGIYDEFVLPSVMIDDNGEPVGQVQDNDSMIFYNFRPDRAIQISRTFANDDFHDFDRGNHPPKNVDFVMLTEFSESIDGYVAYKPVNLDNTVGEVLAQNEMKQLRIAETEKYPHVTFFMSGGRENEFPGEKRVLIDSPKVATYDLQPEMSVYDVTDSLLGELDSGEHNAIILNFANPDMVGHSGRLEPTIQAIEAVDACLGKVVDKIHELGGHAIITADHGNSDEVITLDGEPMTSHTKNPVPVIVTKDGEELRSDGILADLSPTLLDLLHVEKPEEMTGQTLIKK</sequence>
<reference evidence="13" key="1">
    <citation type="journal article" date="2019" name="Int. J. Syst. Evol. Microbiol.">
        <title>The Global Catalogue of Microorganisms (GCM) 10K type strain sequencing project: providing services to taxonomists for standard genome sequencing and annotation.</title>
        <authorList>
            <consortium name="The Broad Institute Genomics Platform"/>
            <consortium name="The Broad Institute Genome Sequencing Center for Infectious Disease"/>
            <person name="Wu L."/>
            <person name="Ma J."/>
        </authorList>
    </citation>
    <scope>NUCLEOTIDE SEQUENCE [LARGE SCALE GENOMIC DNA]</scope>
    <source>
        <strain evidence="13">JCM 12149</strain>
    </source>
</reference>
<dbReference type="InterPro" id="IPR006124">
    <property type="entry name" value="Metalloenzyme"/>
</dbReference>
<dbReference type="EMBL" id="BAAADM010000055">
    <property type="protein sequence ID" value="GAA0446367.1"/>
    <property type="molecule type" value="Genomic_DNA"/>
</dbReference>
<dbReference type="Gene3D" id="3.40.1450.10">
    <property type="entry name" value="BPG-independent phosphoglycerate mutase, domain B"/>
    <property type="match status" value="1"/>
</dbReference>
<comment type="cofactor">
    <cofactor evidence="8">
        <name>Mn(2+)</name>
        <dbReference type="ChEBI" id="CHEBI:29035"/>
    </cofactor>
    <text evidence="8">Binds 2 manganese ions per subunit.</text>
</comment>
<evidence type="ECO:0000256" key="1">
    <source>
        <dbReference type="ARBA" id="ARBA00000370"/>
    </source>
</evidence>
<evidence type="ECO:0000256" key="8">
    <source>
        <dbReference type="HAMAP-Rule" id="MF_01038"/>
    </source>
</evidence>
<dbReference type="PIRSF" id="PIRSF001492">
    <property type="entry name" value="IPGAM"/>
    <property type="match status" value="1"/>
</dbReference>
<evidence type="ECO:0000256" key="7">
    <source>
        <dbReference type="ARBA" id="ARBA00023235"/>
    </source>
</evidence>
<proteinExistence type="inferred from homology"/>
<evidence type="ECO:0000256" key="4">
    <source>
        <dbReference type="ARBA" id="ARBA00022723"/>
    </source>
</evidence>